<name>A0A0N4U6L1_DRAME</name>
<keyword evidence="3 9" id="KW-0813">Transport</keyword>
<dbReference type="Proteomes" id="UP000038040">
    <property type="component" value="Unplaced"/>
</dbReference>
<comment type="caution">
    <text evidence="9">Lacks conserved residue(s) required for the propagation of feature annotation.</text>
</comment>
<feature type="region of interest" description="Disordered" evidence="10">
    <location>
        <begin position="59"/>
        <end position="81"/>
    </location>
</feature>
<dbReference type="STRING" id="318479.A0A0N4U6L1"/>
<dbReference type="GO" id="GO:0012505">
    <property type="term" value="C:endomembrane system"/>
    <property type="evidence" value="ECO:0007669"/>
    <property type="project" value="UniProtKB-ARBA"/>
</dbReference>
<dbReference type="GO" id="GO:0016020">
    <property type="term" value="C:membrane"/>
    <property type="evidence" value="ECO:0007669"/>
    <property type="project" value="UniProtKB-SubCell"/>
</dbReference>
<keyword evidence="5 9" id="KW-0653">Protein transport</keyword>
<evidence type="ECO:0000256" key="2">
    <source>
        <dbReference type="ARBA" id="ARBA00004141"/>
    </source>
</evidence>
<feature type="transmembrane region" description="Helical" evidence="9">
    <location>
        <begin position="117"/>
        <end position="142"/>
    </location>
</feature>
<evidence type="ECO:0000256" key="7">
    <source>
        <dbReference type="ARBA" id="ARBA00023136"/>
    </source>
</evidence>
<evidence type="ECO:0000256" key="5">
    <source>
        <dbReference type="ARBA" id="ARBA00022927"/>
    </source>
</evidence>
<reference evidence="14" key="1">
    <citation type="submission" date="2017-02" db="UniProtKB">
        <authorList>
            <consortium name="WormBaseParasite"/>
        </authorList>
    </citation>
    <scope>IDENTIFICATION</scope>
</reference>
<keyword evidence="6 9" id="KW-1133">Transmembrane helix</keyword>
<evidence type="ECO:0000256" key="3">
    <source>
        <dbReference type="ARBA" id="ARBA00022448"/>
    </source>
</evidence>
<protein>
    <recommendedName>
        <fullName evidence="9">Vesicle transport protein</fullName>
    </recommendedName>
</protein>
<keyword evidence="13" id="KW-1185">Reference proteome</keyword>
<evidence type="ECO:0000256" key="10">
    <source>
        <dbReference type="SAM" id="MobiDB-lite"/>
    </source>
</evidence>
<comment type="similarity">
    <text evidence="8 9">Belongs to the SFT2 family.</text>
</comment>
<accession>A0A0N4U6L1</accession>
<gene>
    <name evidence="11" type="ORF">DME_LOCUS6928</name>
</gene>
<evidence type="ECO:0000313" key="14">
    <source>
        <dbReference type="WBParaSite" id="DME_0000256801-mRNA-1"/>
    </source>
</evidence>
<organism evidence="12 14">
    <name type="scientific">Dracunculus medinensis</name>
    <name type="common">Guinea worm</name>
    <dbReference type="NCBI Taxonomy" id="318479"/>
    <lineage>
        <taxon>Eukaryota</taxon>
        <taxon>Metazoa</taxon>
        <taxon>Ecdysozoa</taxon>
        <taxon>Nematoda</taxon>
        <taxon>Chromadorea</taxon>
        <taxon>Rhabditida</taxon>
        <taxon>Spirurina</taxon>
        <taxon>Dracunculoidea</taxon>
        <taxon>Dracunculidae</taxon>
        <taxon>Dracunculus</taxon>
    </lineage>
</organism>
<dbReference type="GO" id="GO:0016192">
    <property type="term" value="P:vesicle-mediated transport"/>
    <property type="evidence" value="ECO:0007669"/>
    <property type="project" value="InterPro"/>
</dbReference>
<evidence type="ECO:0000256" key="6">
    <source>
        <dbReference type="ARBA" id="ARBA00022989"/>
    </source>
</evidence>
<evidence type="ECO:0000256" key="4">
    <source>
        <dbReference type="ARBA" id="ARBA00022692"/>
    </source>
</evidence>
<evidence type="ECO:0000313" key="13">
    <source>
        <dbReference type="Proteomes" id="UP000274756"/>
    </source>
</evidence>
<dbReference type="GO" id="GO:0005737">
    <property type="term" value="C:cytoplasm"/>
    <property type="evidence" value="ECO:0007669"/>
    <property type="project" value="UniProtKB-ARBA"/>
</dbReference>
<dbReference type="Proteomes" id="UP000274756">
    <property type="component" value="Unassembled WGS sequence"/>
</dbReference>
<dbReference type="AlphaFoldDB" id="A0A0N4U6L1"/>
<dbReference type="WBParaSite" id="DME_0000256801-mRNA-1">
    <property type="protein sequence ID" value="DME_0000256801-mRNA-1"/>
    <property type="gene ID" value="DME_0000256801"/>
</dbReference>
<sequence length="206" mass="23270">MSALQEFVNQQKAKGALGGNIVPSQILPYVSLGELKSKISSKVSALPLFSHFNKNSTDDDQSLMKTSSENGQLPHEKNRKNGSFSNDETVFGFQKIIHCCVTLFDRYLFRLSRIQRIVVFAMFFLGALFCFGTAIVFLPVIVLQARKFAALNTLGSVLLIFSFAFLWGPLSYVRHTFSEQRRYVTISYLITLILTLYSSLWVSIFV</sequence>
<evidence type="ECO:0000256" key="9">
    <source>
        <dbReference type="RuleBase" id="RU363111"/>
    </source>
</evidence>
<dbReference type="InterPro" id="IPR007305">
    <property type="entry name" value="Vesicle_transpt_Got1/SFT2"/>
</dbReference>
<dbReference type="GO" id="GO:0015031">
    <property type="term" value="P:protein transport"/>
    <property type="evidence" value="ECO:0007669"/>
    <property type="project" value="UniProtKB-KW"/>
</dbReference>
<evidence type="ECO:0000313" key="12">
    <source>
        <dbReference type="Proteomes" id="UP000038040"/>
    </source>
</evidence>
<dbReference type="OrthoDB" id="660759at2759"/>
<dbReference type="PANTHER" id="PTHR23137">
    <property type="entry name" value="VESICLE TRANSPORT PROTEIN-RELATED"/>
    <property type="match status" value="1"/>
</dbReference>
<proteinExistence type="inferred from homology"/>
<dbReference type="Pfam" id="PF04178">
    <property type="entry name" value="Got1"/>
    <property type="match status" value="1"/>
</dbReference>
<keyword evidence="4 9" id="KW-0812">Transmembrane</keyword>
<feature type="transmembrane region" description="Helical" evidence="9">
    <location>
        <begin position="185"/>
        <end position="204"/>
    </location>
</feature>
<comment type="subcellular location">
    <subcellularLocation>
        <location evidence="2 9">Membrane</location>
        <topology evidence="2 9">Multi-pass membrane protein</topology>
    </subcellularLocation>
</comment>
<reference evidence="11 13" key="2">
    <citation type="submission" date="2018-11" db="EMBL/GenBank/DDBJ databases">
        <authorList>
            <consortium name="Pathogen Informatics"/>
        </authorList>
    </citation>
    <scope>NUCLEOTIDE SEQUENCE [LARGE SCALE GENOMIC DNA]</scope>
</reference>
<keyword evidence="7 9" id="KW-0472">Membrane</keyword>
<feature type="transmembrane region" description="Helical" evidence="9">
    <location>
        <begin position="148"/>
        <end position="173"/>
    </location>
</feature>
<dbReference type="EMBL" id="UYYG01001157">
    <property type="protein sequence ID" value="VDN56955.1"/>
    <property type="molecule type" value="Genomic_DNA"/>
</dbReference>
<evidence type="ECO:0000256" key="1">
    <source>
        <dbReference type="ARBA" id="ARBA00003566"/>
    </source>
</evidence>
<dbReference type="InterPro" id="IPR011691">
    <property type="entry name" value="Vesicle_transpt_SFT2"/>
</dbReference>
<evidence type="ECO:0000256" key="8">
    <source>
        <dbReference type="ARBA" id="ARBA00025800"/>
    </source>
</evidence>
<comment type="function">
    <text evidence="1 9">May be involved in fusion of retrograde transport vesicles derived from an endocytic compartment with the Golgi complex.</text>
</comment>
<dbReference type="PANTHER" id="PTHR23137:SF36">
    <property type="entry name" value="VESICLE TRANSPORT PROTEIN SFT2C"/>
    <property type="match status" value="1"/>
</dbReference>
<evidence type="ECO:0000313" key="11">
    <source>
        <dbReference type="EMBL" id="VDN56955.1"/>
    </source>
</evidence>